<gene>
    <name evidence="1" type="ORF">M8818_004007</name>
</gene>
<accession>A0ACC3SE84</accession>
<proteinExistence type="predicted"/>
<organism evidence="1 2">
    <name type="scientific">Zalaria obscura</name>
    <dbReference type="NCBI Taxonomy" id="2024903"/>
    <lineage>
        <taxon>Eukaryota</taxon>
        <taxon>Fungi</taxon>
        <taxon>Dikarya</taxon>
        <taxon>Ascomycota</taxon>
        <taxon>Pezizomycotina</taxon>
        <taxon>Dothideomycetes</taxon>
        <taxon>Dothideomycetidae</taxon>
        <taxon>Dothideales</taxon>
        <taxon>Zalariaceae</taxon>
        <taxon>Zalaria</taxon>
    </lineage>
</organism>
<keyword evidence="2" id="KW-1185">Reference proteome</keyword>
<evidence type="ECO:0000313" key="2">
    <source>
        <dbReference type="Proteomes" id="UP001320706"/>
    </source>
</evidence>
<name>A0ACC3SE84_9PEZI</name>
<protein>
    <submittedName>
        <fullName evidence="1">Uncharacterized protein</fullName>
    </submittedName>
</protein>
<sequence>MATLSLGGTLLASSINIDETAGSTIEGAAELRGLGEYRNGAKRGAYNDGIDVGQGGRANTLDNLAVLVERTFIARINKANAYYDAIADLKP</sequence>
<dbReference type="Proteomes" id="UP001320706">
    <property type="component" value="Unassembled WGS sequence"/>
</dbReference>
<evidence type="ECO:0000313" key="1">
    <source>
        <dbReference type="EMBL" id="KAK8209043.1"/>
    </source>
</evidence>
<reference evidence="1" key="1">
    <citation type="submission" date="2024-02" db="EMBL/GenBank/DDBJ databases">
        <title>Metagenome Assembled Genome of Zalaria obscura JY119.</title>
        <authorList>
            <person name="Vighnesh L."/>
            <person name="Jagadeeshwari U."/>
            <person name="Venkata Ramana C."/>
            <person name="Sasikala C."/>
        </authorList>
    </citation>
    <scope>NUCLEOTIDE SEQUENCE</scope>
    <source>
        <strain evidence="1">JY119</strain>
    </source>
</reference>
<dbReference type="EMBL" id="JAMKPW020000018">
    <property type="protein sequence ID" value="KAK8209043.1"/>
    <property type="molecule type" value="Genomic_DNA"/>
</dbReference>
<comment type="caution">
    <text evidence="1">The sequence shown here is derived from an EMBL/GenBank/DDBJ whole genome shotgun (WGS) entry which is preliminary data.</text>
</comment>